<proteinExistence type="predicted"/>
<gene>
    <name evidence="1" type="ORF">ETU09_00490</name>
</gene>
<dbReference type="EMBL" id="SELH01000011">
    <property type="protein sequence ID" value="TWP30511.1"/>
    <property type="molecule type" value="Genomic_DNA"/>
</dbReference>
<evidence type="ECO:0000313" key="2">
    <source>
        <dbReference type="Proteomes" id="UP000319499"/>
    </source>
</evidence>
<name>A0A563DKG6_9FLAO</name>
<dbReference type="RefSeq" id="WP_146291179.1">
    <property type="nucleotide sequence ID" value="NZ_SELH01000011.1"/>
</dbReference>
<dbReference type="AlphaFoldDB" id="A0A563DKG6"/>
<evidence type="ECO:0000313" key="1">
    <source>
        <dbReference type="EMBL" id="TWP30511.1"/>
    </source>
</evidence>
<comment type="caution">
    <text evidence="1">The sequence shown here is derived from an EMBL/GenBank/DDBJ whole genome shotgun (WGS) entry which is preliminary data.</text>
</comment>
<reference evidence="1 2" key="1">
    <citation type="submission" date="2019-02" db="EMBL/GenBank/DDBJ databases">
        <title>Apibacter muscae sp. nov.: a novel member of the house fly microbiota.</title>
        <authorList>
            <person name="Park R."/>
        </authorList>
    </citation>
    <scope>NUCLEOTIDE SEQUENCE [LARGE SCALE GENOMIC DNA]</scope>
    <source>
        <strain evidence="1 2">AL1</strain>
    </source>
</reference>
<sequence length="100" mass="11246">MITEAEIQDLKARHGDFLTQVNIEVEGNKKTYIIKPPTRTVIDIISDEKTNTAEVSKVLINNCVVFGDLELIEKNGKVYTTLLAHIKDEVGNYKSEAKKL</sequence>
<protein>
    <submittedName>
        <fullName evidence="1">Uncharacterized protein</fullName>
    </submittedName>
</protein>
<keyword evidence="2" id="KW-1185">Reference proteome</keyword>
<organism evidence="1 2">
    <name type="scientific">Apibacter muscae</name>
    <dbReference type="NCBI Taxonomy" id="2509004"/>
    <lineage>
        <taxon>Bacteria</taxon>
        <taxon>Pseudomonadati</taxon>
        <taxon>Bacteroidota</taxon>
        <taxon>Flavobacteriia</taxon>
        <taxon>Flavobacteriales</taxon>
        <taxon>Weeksellaceae</taxon>
        <taxon>Apibacter</taxon>
    </lineage>
</organism>
<accession>A0A563DKG6</accession>
<dbReference type="Proteomes" id="UP000319499">
    <property type="component" value="Unassembled WGS sequence"/>
</dbReference>